<accession>A0A3B1DUX1</accession>
<organism evidence="1">
    <name type="scientific">hydrothermal vent metagenome</name>
    <dbReference type="NCBI Taxonomy" id="652676"/>
    <lineage>
        <taxon>unclassified sequences</taxon>
        <taxon>metagenomes</taxon>
        <taxon>ecological metagenomes</taxon>
    </lineage>
</organism>
<evidence type="ECO:0000313" key="1">
    <source>
        <dbReference type="EMBL" id="VAX39924.1"/>
    </source>
</evidence>
<dbReference type="PROSITE" id="PS51318">
    <property type="entry name" value="TAT"/>
    <property type="match status" value="1"/>
</dbReference>
<dbReference type="InterPro" id="IPR010869">
    <property type="entry name" value="DUF1501"/>
</dbReference>
<dbReference type="EMBL" id="UOGL01000383">
    <property type="protein sequence ID" value="VAX39924.1"/>
    <property type="molecule type" value="Genomic_DNA"/>
</dbReference>
<dbReference type="Gene3D" id="3.40.720.10">
    <property type="entry name" value="Alkaline Phosphatase, subunit A"/>
    <property type="match status" value="1"/>
</dbReference>
<proteinExistence type="predicted"/>
<evidence type="ECO:0008006" key="2">
    <source>
        <dbReference type="Google" id="ProtNLM"/>
    </source>
</evidence>
<dbReference type="Pfam" id="PF07394">
    <property type="entry name" value="DUF1501"/>
    <property type="match status" value="1"/>
</dbReference>
<dbReference type="SUPFAM" id="SSF53649">
    <property type="entry name" value="Alkaline phosphatase-like"/>
    <property type="match status" value="1"/>
</dbReference>
<reference evidence="1" key="1">
    <citation type="submission" date="2018-06" db="EMBL/GenBank/DDBJ databases">
        <authorList>
            <person name="Zhirakovskaya E."/>
        </authorList>
    </citation>
    <scope>NUCLEOTIDE SEQUENCE</scope>
</reference>
<dbReference type="InterPro" id="IPR006311">
    <property type="entry name" value="TAT_signal"/>
</dbReference>
<sequence>MSIQNQQNSNEEISRRQALKGLGCGLGYLATSGLAAQAEKEQSSNLLLEQAPHFPPKAKRVIFLFMRGGPSQMDTFDYKPLLNKSDGKVIDKKKKTKLFGSPWKFKQHGESGLHISELYPHVAQCADDLCLIRSMKTDSRNHPRAMPLMHTGSFAFIRPSIGSWVLYGLGSANDDLPGFITINPSRVFGGPANFGSAFLPSSYAGARIGWEGKSLKNAKFHNVTNKKIPRTLQREQMKLLRSMNGQFITPEAQGVTDSFELGVRMQDVAPHVMDISQESKGTLKQYGIGKKKTDNFGRQCLLARRFAEQGVRFIELGHGSWDHHQVIRKGLPKNCQGTDQPIAALITDLKQRGLLEETLIVWGGEFGRLPYLEFGTGRGHNAEGFTFWMAGGGAKGGYSHGETDEFGYKAVKDMVHLYDLHATILHLLGLDHKKLTYRYGGRDFRLTDIHGNVVKQIVS</sequence>
<protein>
    <recommendedName>
        <fullName evidence="2">Sulfatase</fullName>
    </recommendedName>
</protein>
<dbReference type="InterPro" id="IPR017850">
    <property type="entry name" value="Alkaline_phosphatase_core_sf"/>
</dbReference>
<dbReference type="AlphaFoldDB" id="A0A3B1DUX1"/>
<name>A0A3B1DUX1_9ZZZZ</name>
<gene>
    <name evidence="1" type="ORF">MNBD_PLANCTO02-290</name>
</gene>
<dbReference type="PANTHER" id="PTHR43737:SF1">
    <property type="entry name" value="DUF1501 DOMAIN-CONTAINING PROTEIN"/>
    <property type="match status" value="1"/>
</dbReference>
<dbReference type="PANTHER" id="PTHR43737">
    <property type="entry name" value="BLL7424 PROTEIN"/>
    <property type="match status" value="1"/>
</dbReference>